<evidence type="ECO:0000313" key="2">
    <source>
        <dbReference type="Proteomes" id="UP001153620"/>
    </source>
</evidence>
<proteinExistence type="predicted"/>
<dbReference type="AlphaFoldDB" id="A0A9N9WRC7"/>
<evidence type="ECO:0000313" key="1">
    <source>
        <dbReference type="EMBL" id="CAG9803179.1"/>
    </source>
</evidence>
<gene>
    <name evidence="1" type="ORF">CHIRRI_LOCUS6080</name>
</gene>
<reference evidence="1" key="1">
    <citation type="submission" date="2022-01" db="EMBL/GenBank/DDBJ databases">
        <authorList>
            <person name="King R."/>
        </authorList>
    </citation>
    <scope>NUCLEOTIDE SEQUENCE</scope>
</reference>
<organism evidence="1 2">
    <name type="scientific">Chironomus riparius</name>
    <dbReference type="NCBI Taxonomy" id="315576"/>
    <lineage>
        <taxon>Eukaryota</taxon>
        <taxon>Metazoa</taxon>
        <taxon>Ecdysozoa</taxon>
        <taxon>Arthropoda</taxon>
        <taxon>Hexapoda</taxon>
        <taxon>Insecta</taxon>
        <taxon>Pterygota</taxon>
        <taxon>Neoptera</taxon>
        <taxon>Endopterygota</taxon>
        <taxon>Diptera</taxon>
        <taxon>Nematocera</taxon>
        <taxon>Chironomoidea</taxon>
        <taxon>Chironomidae</taxon>
        <taxon>Chironominae</taxon>
        <taxon>Chironomus</taxon>
    </lineage>
</organism>
<name>A0A9N9WRC7_9DIPT</name>
<reference evidence="1" key="2">
    <citation type="submission" date="2022-10" db="EMBL/GenBank/DDBJ databases">
        <authorList>
            <consortium name="ENA_rothamsted_submissions"/>
            <consortium name="culmorum"/>
            <person name="King R."/>
        </authorList>
    </citation>
    <scope>NUCLEOTIDE SEQUENCE</scope>
</reference>
<dbReference type="Proteomes" id="UP001153620">
    <property type="component" value="Chromosome 2"/>
</dbReference>
<dbReference type="EMBL" id="OU895878">
    <property type="protein sequence ID" value="CAG9803179.1"/>
    <property type="molecule type" value="Genomic_DNA"/>
</dbReference>
<protein>
    <submittedName>
        <fullName evidence="1">Uncharacterized protein</fullName>
    </submittedName>
</protein>
<sequence>MKKIEYSKCWRYLRWIKNAASHGLFFSYTK</sequence>
<accession>A0A9N9WRC7</accession>
<keyword evidence="2" id="KW-1185">Reference proteome</keyword>